<evidence type="ECO:0000313" key="3">
    <source>
        <dbReference type="Proteomes" id="UP000189462"/>
    </source>
</evidence>
<dbReference type="OrthoDB" id="8265259at2"/>
<keyword evidence="3" id="KW-1185">Reference proteome</keyword>
<dbReference type="RefSeq" id="WP_077279249.1">
    <property type="nucleotide sequence ID" value="NZ_MVBK01000062.1"/>
</dbReference>
<dbReference type="SUPFAM" id="SSF51182">
    <property type="entry name" value="RmlC-like cupins"/>
    <property type="match status" value="1"/>
</dbReference>
<dbReference type="AlphaFoldDB" id="A0A1V3NFD7"/>
<organism evidence="2 3">
    <name type="scientific">Thioalkalivibrio denitrificans</name>
    <dbReference type="NCBI Taxonomy" id="108003"/>
    <lineage>
        <taxon>Bacteria</taxon>
        <taxon>Pseudomonadati</taxon>
        <taxon>Pseudomonadota</taxon>
        <taxon>Gammaproteobacteria</taxon>
        <taxon>Chromatiales</taxon>
        <taxon>Ectothiorhodospiraceae</taxon>
        <taxon>Thioalkalivibrio</taxon>
    </lineage>
</organism>
<proteinExistence type="predicted"/>
<dbReference type="InterPro" id="IPR013096">
    <property type="entry name" value="Cupin_2"/>
</dbReference>
<feature type="domain" description="Cupin type-2" evidence="1">
    <location>
        <begin position="42"/>
        <end position="103"/>
    </location>
</feature>
<protein>
    <recommendedName>
        <fullName evidence="1">Cupin type-2 domain-containing protein</fullName>
    </recommendedName>
</protein>
<evidence type="ECO:0000313" key="2">
    <source>
        <dbReference type="EMBL" id="OOG23496.1"/>
    </source>
</evidence>
<dbReference type="STRING" id="108003.B1C78_11220"/>
<comment type="caution">
    <text evidence="2">The sequence shown here is derived from an EMBL/GenBank/DDBJ whole genome shotgun (WGS) entry which is preliminary data.</text>
</comment>
<accession>A0A1V3NFD7</accession>
<dbReference type="InterPro" id="IPR011051">
    <property type="entry name" value="RmlC_Cupin_sf"/>
</dbReference>
<sequence length="108" mass="11874">MATRHARPGEVVDLATWGDELPGAHSKTIAKQTHMELARIVLRAGESWEAHRVDGPLVFQCLSGRFRFRVGSEDRLLTAGQLLYLQGGEVHAVHAQTDATALLTILFT</sequence>
<dbReference type="Gene3D" id="2.60.120.10">
    <property type="entry name" value="Jelly Rolls"/>
    <property type="match status" value="1"/>
</dbReference>
<evidence type="ECO:0000259" key="1">
    <source>
        <dbReference type="Pfam" id="PF07883"/>
    </source>
</evidence>
<dbReference type="Proteomes" id="UP000189462">
    <property type="component" value="Unassembled WGS sequence"/>
</dbReference>
<reference evidence="2 3" key="1">
    <citation type="submission" date="2017-02" db="EMBL/GenBank/DDBJ databases">
        <title>Genomic diversity within the haloalkaliphilic genus Thioalkalivibrio.</title>
        <authorList>
            <person name="Ahn A.-C."/>
            <person name="Meier-Kolthoff J."/>
            <person name="Overmars L."/>
            <person name="Richter M."/>
            <person name="Woyke T."/>
            <person name="Sorokin D.Y."/>
            <person name="Muyzer G."/>
        </authorList>
    </citation>
    <scope>NUCLEOTIDE SEQUENCE [LARGE SCALE GENOMIC DNA]</scope>
    <source>
        <strain evidence="2 3">ALJD</strain>
    </source>
</reference>
<dbReference type="Pfam" id="PF07883">
    <property type="entry name" value="Cupin_2"/>
    <property type="match status" value="1"/>
</dbReference>
<dbReference type="InterPro" id="IPR014710">
    <property type="entry name" value="RmlC-like_jellyroll"/>
</dbReference>
<gene>
    <name evidence="2" type="ORF">B1C78_11220</name>
</gene>
<dbReference type="EMBL" id="MVBK01000062">
    <property type="protein sequence ID" value="OOG23496.1"/>
    <property type="molecule type" value="Genomic_DNA"/>
</dbReference>
<name>A0A1V3NFD7_9GAMM</name>